<sequence length="72" mass="7820">MRTTKLIAAALLASTFALPAAAQTQPQNPNAKPSAFPWLRTYATPERAANRAALNGDAAIRWQETINAYAHR</sequence>
<evidence type="ECO:0000256" key="1">
    <source>
        <dbReference type="SAM" id="SignalP"/>
    </source>
</evidence>
<feature type="chain" id="PRO_5011454557" evidence="1">
    <location>
        <begin position="23"/>
        <end position="72"/>
    </location>
</feature>
<reference evidence="3" key="1">
    <citation type="submission" date="2016-10" db="EMBL/GenBank/DDBJ databases">
        <authorList>
            <person name="Varghese N."/>
            <person name="Submissions S."/>
        </authorList>
    </citation>
    <scope>NUCLEOTIDE SEQUENCE [LARGE SCALE GENOMIC DNA]</scope>
    <source>
        <strain evidence="3">CGMCC 1.1761</strain>
    </source>
</reference>
<keyword evidence="3" id="KW-1185">Reference proteome</keyword>
<dbReference type="Proteomes" id="UP000198889">
    <property type="component" value="Unassembled WGS sequence"/>
</dbReference>
<accession>A0A1G4U9V0</accession>
<protein>
    <submittedName>
        <fullName evidence="2">Uncharacterized protein</fullName>
    </submittedName>
</protein>
<proteinExistence type="predicted"/>
<feature type="signal peptide" evidence="1">
    <location>
        <begin position="1"/>
        <end position="22"/>
    </location>
</feature>
<name>A0A1G4U9V0_9HYPH</name>
<evidence type="ECO:0000313" key="2">
    <source>
        <dbReference type="EMBL" id="SCW90347.1"/>
    </source>
</evidence>
<dbReference type="RefSeq" id="WP_091442437.1">
    <property type="nucleotide sequence ID" value="NZ_FMTP01000006.1"/>
</dbReference>
<dbReference type="EMBL" id="FMTP01000006">
    <property type="protein sequence ID" value="SCW90347.1"/>
    <property type="molecule type" value="Genomic_DNA"/>
</dbReference>
<organism evidence="2 3">
    <name type="scientific">Ancylobacter rudongensis</name>
    <dbReference type="NCBI Taxonomy" id="177413"/>
    <lineage>
        <taxon>Bacteria</taxon>
        <taxon>Pseudomonadati</taxon>
        <taxon>Pseudomonadota</taxon>
        <taxon>Alphaproteobacteria</taxon>
        <taxon>Hyphomicrobiales</taxon>
        <taxon>Xanthobacteraceae</taxon>
        <taxon>Ancylobacter</taxon>
    </lineage>
</organism>
<dbReference type="AlphaFoldDB" id="A0A1G4U9V0"/>
<evidence type="ECO:0000313" key="3">
    <source>
        <dbReference type="Proteomes" id="UP000198889"/>
    </source>
</evidence>
<keyword evidence="1" id="KW-0732">Signal</keyword>
<gene>
    <name evidence="2" type="ORF">SAMN05660859_3604</name>
</gene>